<sequence length="459" mass="51781">MKRLIIALFAISIVACKQEPKVDYVILSGAVENSSATKATLKNANFNTELSIDKNGVFSDTIQIPESGFYSFSIGREYTPIYLSLGNNLNVTIDAQKFDESISYSGEGATENNYLAAKTLNSIKVTSNAKALYSSDETSFKNTIDSIQSQNENQLHALEKANESFLATEKQNLVYDNYLMLKNYAQRHGFYTKKENFEVSEDFFPDELKNLTFDDAEAYKTSQSYKNMAFRQNIDDLFKTLGDDISTVSVKELQSIEAIKVTALKNDVIDYLGNFLVSPANENMESIYNFFKNNTTNEDTKKALTETFEKNKDLVKGKPSPQFVNYENHKGGDMSLADLKGKYVYVDVWATWCGPCIREIPSLKEVEKQFHNENIAFVSTSIDEMKNRDKWLAMVDEKELGGVQLMADKDWSSDFVKAYAIQGIPRFILIDPNGNIVSADAPRPSDPNLVKLLEKELQM</sequence>
<dbReference type="Proteomes" id="UP001203687">
    <property type="component" value="Unassembled WGS sequence"/>
</dbReference>
<name>A0ABT0H4X6_9FLAO</name>
<dbReference type="PANTHER" id="PTHR42852">
    <property type="entry name" value="THIOL:DISULFIDE INTERCHANGE PROTEIN DSBE"/>
    <property type="match status" value="1"/>
</dbReference>
<dbReference type="RefSeq" id="WP_248411751.1">
    <property type="nucleotide sequence ID" value="NZ_JALPQF010000002.1"/>
</dbReference>
<protein>
    <submittedName>
        <fullName evidence="2">TlpA family protein disulfide reductase</fullName>
    </submittedName>
</protein>
<dbReference type="InterPro" id="IPR013740">
    <property type="entry name" value="Redoxin"/>
</dbReference>
<accession>A0ABT0H4X6</accession>
<dbReference type="PROSITE" id="PS51352">
    <property type="entry name" value="THIOREDOXIN_2"/>
    <property type="match status" value="1"/>
</dbReference>
<feature type="domain" description="Thioredoxin" evidence="1">
    <location>
        <begin position="314"/>
        <end position="458"/>
    </location>
</feature>
<dbReference type="PANTHER" id="PTHR42852:SF13">
    <property type="entry name" value="PROTEIN DIPZ"/>
    <property type="match status" value="1"/>
</dbReference>
<gene>
    <name evidence="2" type="ORF">MUY34_02200</name>
</gene>
<dbReference type="InterPro" id="IPR036249">
    <property type="entry name" value="Thioredoxin-like_sf"/>
</dbReference>
<keyword evidence="3" id="KW-1185">Reference proteome</keyword>
<dbReference type="InterPro" id="IPR013766">
    <property type="entry name" value="Thioredoxin_domain"/>
</dbReference>
<dbReference type="Pfam" id="PF08534">
    <property type="entry name" value="Redoxin"/>
    <property type="match status" value="1"/>
</dbReference>
<evidence type="ECO:0000259" key="1">
    <source>
        <dbReference type="PROSITE" id="PS51352"/>
    </source>
</evidence>
<evidence type="ECO:0000313" key="2">
    <source>
        <dbReference type="EMBL" id="MCK8479411.1"/>
    </source>
</evidence>
<organism evidence="2 3">
    <name type="scientific">Psychroserpens algicola</name>
    <dbReference type="NCBI Taxonomy" id="1719034"/>
    <lineage>
        <taxon>Bacteria</taxon>
        <taxon>Pseudomonadati</taxon>
        <taxon>Bacteroidota</taxon>
        <taxon>Flavobacteriia</taxon>
        <taxon>Flavobacteriales</taxon>
        <taxon>Flavobacteriaceae</taxon>
        <taxon>Psychroserpens</taxon>
    </lineage>
</organism>
<reference evidence="2" key="1">
    <citation type="submission" date="2022-04" db="EMBL/GenBank/DDBJ databases">
        <authorList>
            <person name="Ren T."/>
        </authorList>
    </citation>
    <scope>NUCLEOTIDE SEQUENCE</scope>
    <source>
        <strain evidence="2">F63249</strain>
    </source>
</reference>
<evidence type="ECO:0000313" key="3">
    <source>
        <dbReference type="Proteomes" id="UP001203687"/>
    </source>
</evidence>
<dbReference type="SUPFAM" id="SSF52833">
    <property type="entry name" value="Thioredoxin-like"/>
    <property type="match status" value="1"/>
</dbReference>
<comment type="caution">
    <text evidence="2">The sequence shown here is derived from an EMBL/GenBank/DDBJ whole genome shotgun (WGS) entry which is preliminary data.</text>
</comment>
<dbReference type="CDD" id="cd02966">
    <property type="entry name" value="TlpA_like_family"/>
    <property type="match status" value="1"/>
</dbReference>
<dbReference type="Gene3D" id="3.40.30.10">
    <property type="entry name" value="Glutaredoxin"/>
    <property type="match status" value="1"/>
</dbReference>
<dbReference type="InterPro" id="IPR050553">
    <property type="entry name" value="Thioredoxin_ResA/DsbE_sf"/>
</dbReference>
<dbReference type="EMBL" id="JALPQF010000002">
    <property type="protein sequence ID" value="MCK8479411.1"/>
    <property type="molecule type" value="Genomic_DNA"/>
</dbReference>
<proteinExistence type="predicted"/>
<dbReference type="PROSITE" id="PS51257">
    <property type="entry name" value="PROKAR_LIPOPROTEIN"/>
    <property type="match status" value="1"/>
</dbReference>